<dbReference type="InterPro" id="IPR034904">
    <property type="entry name" value="FSCA_dom_sf"/>
</dbReference>
<reference evidence="3" key="1">
    <citation type="journal article" date="2014" name="Int. J. Syst. Evol. Microbiol.">
        <title>Complete genome sequence of Corynebacterium casei LMG S-19264T (=DSM 44701T), isolated from a smear-ripened cheese.</title>
        <authorList>
            <consortium name="US DOE Joint Genome Institute (JGI-PGF)"/>
            <person name="Walter F."/>
            <person name="Albersmeier A."/>
            <person name="Kalinowski J."/>
            <person name="Ruckert C."/>
        </authorList>
    </citation>
    <scope>NUCLEOTIDE SEQUENCE</scope>
    <source>
        <strain evidence="3">CGMCC 1.15322</strain>
    </source>
</reference>
<keyword evidence="4" id="KW-1185">Reference proteome</keyword>
<dbReference type="Proteomes" id="UP000620596">
    <property type="component" value="Unassembled WGS sequence"/>
</dbReference>
<dbReference type="SMART" id="SM00932">
    <property type="entry name" value="Nfu_N"/>
    <property type="match status" value="1"/>
</dbReference>
<dbReference type="GO" id="GO:0016226">
    <property type="term" value="P:iron-sulfur cluster assembly"/>
    <property type="evidence" value="ECO:0007669"/>
    <property type="project" value="InterPro"/>
</dbReference>
<evidence type="ECO:0000259" key="2">
    <source>
        <dbReference type="SMART" id="SM00932"/>
    </source>
</evidence>
<name>A0A916SNI0_9BURK</name>
<dbReference type="InterPro" id="IPR001075">
    <property type="entry name" value="NIF_FeS_clus_asmbl_NifU_C"/>
</dbReference>
<comment type="caution">
    <text evidence="3">The sequence shown here is derived from an EMBL/GenBank/DDBJ whole genome shotgun (WGS) entry which is preliminary data.</text>
</comment>
<reference evidence="3" key="2">
    <citation type="submission" date="2020-09" db="EMBL/GenBank/DDBJ databases">
        <authorList>
            <person name="Sun Q."/>
            <person name="Zhou Y."/>
        </authorList>
    </citation>
    <scope>NUCLEOTIDE SEQUENCE</scope>
    <source>
        <strain evidence="3">CGMCC 1.15322</strain>
    </source>
</reference>
<evidence type="ECO:0000256" key="1">
    <source>
        <dbReference type="SAM" id="MobiDB-lite"/>
    </source>
</evidence>
<dbReference type="InterPro" id="IPR036498">
    <property type="entry name" value="Nfu/NifU_N_sf"/>
</dbReference>
<dbReference type="AlphaFoldDB" id="A0A916SNI0"/>
<dbReference type="GO" id="GO:0051536">
    <property type="term" value="F:iron-sulfur cluster binding"/>
    <property type="evidence" value="ECO:0007669"/>
    <property type="project" value="InterPro"/>
</dbReference>
<dbReference type="SUPFAM" id="SSF110836">
    <property type="entry name" value="Hypothetical protein SAV1430"/>
    <property type="match status" value="1"/>
</dbReference>
<protein>
    <recommendedName>
        <fullName evidence="2">Scaffold protein Nfu/NifU N-terminal domain-containing protein</fullName>
    </recommendedName>
</protein>
<accession>A0A916SNI0</accession>
<dbReference type="Gene3D" id="3.30.1370.70">
    <property type="entry name" value="Scaffold protein Nfu/NifU, N-terminal domain"/>
    <property type="match status" value="1"/>
</dbReference>
<proteinExistence type="predicted"/>
<sequence>MSEALSADRAPANPTLVGQPISIRAETSLSDPDTCKFTVSRSLHSGGPFFFGDKDLAAGSPLGERLFALSGVANVLIAENVVTIGKESGPSWSGLKATIGTAIRTQLLTGVPAILEMAACASTQGRSDAELGVVVQQLLDKEVNRSIANHGGKISLVEVREGKLFISMSGGCQGCASSQVTLRQGFEVMVKRVAPEIVEIIDATDHAAGKLPFYPRAVSPRNKDPHDRQGNSLR</sequence>
<gene>
    <name evidence="3" type="ORF">GCM10011496_32250</name>
</gene>
<dbReference type="InterPro" id="IPR014824">
    <property type="entry name" value="Nfu/NifU_N"/>
</dbReference>
<feature type="region of interest" description="Disordered" evidence="1">
    <location>
        <begin position="212"/>
        <end position="234"/>
    </location>
</feature>
<dbReference type="RefSeq" id="WP_188709543.1">
    <property type="nucleotide sequence ID" value="NZ_BMIG01000014.1"/>
</dbReference>
<feature type="compositionally biased region" description="Basic and acidic residues" evidence="1">
    <location>
        <begin position="221"/>
        <end position="234"/>
    </location>
</feature>
<dbReference type="Gene3D" id="3.30.300.130">
    <property type="entry name" value="Fe-S cluster assembly (FSCA)"/>
    <property type="match status" value="1"/>
</dbReference>
<dbReference type="EMBL" id="BMIG01000014">
    <property type="protein sequence ID" value="GGB08907.1"/>
    <property type="molecule type" value="Genomic_DNA"/>
</dbReference>
<dbReference type="Pfam" id="PF01106">
    <property type="entry name" value="NifU"/>
    <property type="match status" value="1"/>
</dbReference>
<dbReference type="Pfam" id="PF08712">
    <property type="entry name" value="Nfu_N"/>
    <property type="match status" value="1"/>
</dbReference>
<dbReference type="SUPFAM" id="SSF117916">
    <property type="entry name" value="Fe-S cluster assembly (FSCA) domain-like"/>
    <property type="match status" value="1"/>
</dbReference>
<dbReference type="PANTHER" id="PTHR11178">
    <property type="entry name" value="IRON-SULFUR CLUSTER SCAFFOLD PROTEIN NFU-RELATED"/>
    <property type="match status" value="1"/>
</dbReference>
<organism evidence="3 4">
    <name type="scientific">Polaromonas eurypsychrophila</name>
    <dbReference type="NCBI Taxonomy" id="1614635"/>
    <lineage>
        <taxon>Bacteria</taxon>
        <taxon>Pseudomonadati</taxon>
        <taxon>Pseudomonadota</taxon>
        <taxon>Betaproteobacteria</taxon>
        <taxon>Burkholderiales</taxon>
        <taxon>Comamonadaceae</taxon>
        <taxon>Polaromonas</taxon>
    </lineage>
</organism>
<evidence type="ECO:0000313" key="4">
    <source>
        <dbReference type="Proteomes" id="UP000620596"/>
    </source>
</evidence>
<feature type="domain" description="Scaffold protein Nfu/NifU N-terminal" evidence="2">
    <location>
        <begin position="32"/>
        <end position="110"/>
    </location>
</feature>
<dbReference type="GO" id="GO:0005506">
    <property type="term" value="F:iron ion binding"/>
    <property type="evidence" value="ECO:0007669"/>
    <property type="project" value="InterPro"/>
</dbReference>
<evidence type="ECO:0000313" key="3">
    <source>
        <dbReference type="EMBL" id="GGB08907.1"/>
    </source>
</evidence>